<dbReference type="RefSeq" id="XP_023942386.2">
    <property type="nucleotide sequence ID" value="XM_024086618.2"/>
</dbReference>
<evidence type="ECO:0000256" key="3">
    <source>
        <dbReference type="ARBA" id="ARBA00023002"/>
    </source>
</evidence>
<dbReference type="PROSITE" id="PS00062">
    <property type="entry name" value="ALDOKETO_REDUCTASE_2"/>
    <property type="match status" value="1"/>
</dbReference>
<evidence type="ECO:0000256" key="6">
    <source>
        <dbReference type="PIRSR" id="PIRSR000097-3"/>
    </source>
</evidence>
<keyword evidence="2" id="KW-0521">NADP</keyword>
<evidence type="ECO:0000259" key="7">
    <source>
        <dbReference type="Pfam" id="PF00248"/>
    </source>
</evidence>
<dbReference type="OrthoDB" id="416253at2759"/>
<evidence type="ECO:0000313" key="9">
    <source>
        <dbReference type="RefSeq" id="XP_023942386.2"/>
    </source>
</evidence>
<keyword evidence="8" id="KW-1185">Reference proteome</keyword>
<comment type="similarity">
    <text evidence="1">Belongs to the aldo/keto reductase family.</text>
</comment>
<evidence type="ECO:0000256" key="2">
    <source>
        <dbReference type="ARBA" id="ARBA00022857"/>
    </source>
</evidence>
<evidence type="ECO:0000256" key="5">
    <source>
        <dbReference type="PIRSR" id="PIRSR000097-2"/>
    </source>
</evidence>
<keyword evidence="3" id="KW-0560">Oxidoreductase</keyword>
<dbReference type="InterPro" id="IPR018170">
    <property type="entry name" value="Aldo/ket_reductase_CS"/>
</dbReference>
<dbReference type="PANTHER" id="PTHR43827:SF3">
    <property type="entry name" value="NADP-DEPENDENT OXIDOREDUCTASE DOMAIN-CONTAINING PROTEIN"/>
    <property type="match status" value="1"/>
</dbReference>
<organism evidence="8 9">
    <name type="scientific">Bicyclus anynana</name>
    <name type="common">Squinting bush brown butterfly</name>
    <dbReference type="NCBI Taxonomy" id="110368"/>
    <lineage>
        <taxon>Eukaryota</taxon>
        <taxon>Metazoa</taxon>
        <taxon>Ecdysozoa</taxon>
        <taxon>Arthropoda</taxon>
        <taxon>Hexapoda</taxon>
        <taxon>Insecta</taxon>
        <taxon>Pterygota</taxon>
        <taxon>Neoptera</taxon>
        <taxon>Endopterygota</taxon>
        <taxon>Lepidoptera</taxon>
        <taxon>Glossata</taxon>
        <taxon>Ditrysia</taxon>
        <taxon>Papilionoidea</taxon>
        <taxon>Nymphalidae</taxon>
        <taxon>Satyrinae</taxon>
        <taxon>Satyrini</taxon>
        <taxon>Mycalesina</taxon>
        <taxon>Bicyclus</taxon>
    </lineage>
</organism>
<proteinExistence type="inferred from homology"/>
<dbReference type="PROSITE" id="PS00798">
    <property type="entry name" value="ALDOKETO_REDUCTASE_1"/>
    <property type="match status" value="1"/>
</dbReference>
<dbReference type="PRINTS" id="PR00069">
    <property type="entry name" value="ALDKETRDTASE"/>
</dbReference>
<sequence>MATGYRLMPSYDDRFSMCQATINAIEAGYRHIDTAFIYLTEDIVGKAIANVTRRGIVKRKDLYISTKLPYSVVNRAGVVPAVKNALKRLQLDYVDLCLIHQPVDMVGSKDYDNLEIWRGLEDAKRLCLTRSIGLSNFNSTFMTRILANSDTVPAVNQLETNPTYANLETVAYCQSLNIVVTGYAPFGFLVPRTLNDLSLPPTFDDPFLVGLARKYAVNVSQIVLRYPVERGIIPIAKSSNIDHIKQNVDIFGFTIDPEDILRINQFDRNVKVYRIDYPGLFQFVRDNYPFVRRYVRRNNLRQYIDDL</sequence>
<dbReference type="InterPro" id="IPR036812">
    <property type="entry name" value="NAD(P)_OxRdtase_dom_sf"/>
</dbReference>
<evidence type="ECO:0000256" key="4">
    <source>
        <dbReference type="PIRSR" id="PIRSR000097-1"/>
    </source>
</evidence>
<protein>
    <submittedName>
        <fullName evidence="9">Aldo-keto reductase AKR2E4-like</fullName>
    </submittedName>
</protein>
<reference evidence="9" key="1">
    <citation type="submission" date="2025-08" db="UniProtKB">
        <authorList>
            <consortium name="RefSeq"/>
        </authorList>
    </citation>
    <scope>IDENTIFICATION</scope>
</reference>
<dbReference type="KEGG" id="bany:112048914"/>
<dbReference type="InterPro" id="IPR023210">
    <property type="entry name" value="NADP_OxRdtase_dom"/>
</dbReference>
<dbReference type="Pfam" id="PF00248">
    <property type="entry name" value="Aldo_ket_red"/>
    <property type="match status" value="1"/>
</dbReference>
<dbReference type="AlphaFoldDB" id="A0A6J1NH28"/>
<dbReference type="InterPro" id="IPR020471">
    <property type="entry name" value="AKR"/>
</dbReference>
<feature type="domain" description="NADP-dependent oxidoreductase" evidence="7">
    <location>
        <begin position="23"/>
        <end position="267"/>
    </location>
</feature>
<feature type="site" description="Lowers pKa of active site Tyr" evidence="6">
    <location>
        <position position="67"/>
    </location>
</feature>
<dbReference type="GeneID" id="112048914"/>
<feature type="binding site" evidence="5">
    <location>
        <position position="100"/>
    </location>
    <ligand>
        <name>substrate</name>
    </ligand>
</feature>
<accession>A0A6J1NH28</accession>
<dbReference type="PIRSF" id="PIRSF000097">
    <property type="entry name" value="AKR"/>
    <property type="match status" value="1"/>
</dbReference>
<dbReference type="PANTHER" id="PTHR43827">
    <property type="entry name" value="2,5-DIKETO-D-GLUCONIC ACID REDUCTASE"/>
    <property type="match status" value="1"/>
</dbReference>
<evidence type="ECO:0000256" key="1">
    <source>
        <dbReference type="ARBA" id="ARBA00007905"/>
    </source>
</evidence>
<feature type="active site" description="Proton donor" evidence="4">
    <location>
        <position position="38"/>
    </location>
</feature>
<dbReference type="Gene3D" id="3.20.20.100">
    <property type="entry name" value="NADP-dependent oxidoreductase domain"/>
    <property type="match status" value="1"/>
</dbReference>
<name>A0A6J1NH28_BICAN</name>
<gene>
    <name evidence="9" type="primary">LOC112048914</name>
</gene>
<dbReference type="GO" id="GO:0016616">
    <property type="term" value="F:oxidoreductase activity, acting on the CH-OH group of donors, NAD or NADP as acceptor"/>
    <property type="evidence" value="ECO:0007669"/>
    <property type="project" value="UniProtKB-ARBA"/>
</dbReference>
<dbReference type="Proteomes" id="UP001652582">
    <property type="component" value="Chromosome 8"/>
</dbReference>
<evidence type="ECO:0000313" key="8">
    <source>
        <dbReference type="Proteomes" id="UP001652582"/>
    </source>
</evidence>
<dbReference type="SUPFAM" id="SSF51430">
    <property type="entry name" value="NAD(P)-linked oxidoreductase"/>
    <property type="match status" value="1"/>
</dbReference>